<dbReference type="HOGENOM" id="CLU_3052454_0_0_1"/>
<gene>
    <name evidence="1" type="ORF">DAPPUDRAFT_246859</name>
</gene>
<dbReference type="InParanoid" id="E9GRC1"/>
<organism evidence="1 2">
    <name type="scientific">Daphnia pulex</name>
    <name type="common">Water flea</name>
    <dbReference type="NCBI Taxonomy" id="6669"/>
    <lineage>
        <taxon>Eukaryota</taxon>
        <taxon>Metazoa</taxon>
        <taxon>Ecdysozoa</taxon>
        <taxon>Arthropoda</taxon>
        <taxon>Crustacea</taxon>
        <taxon>Branchiopoda</taxon>
        <taxon>Diplostraca</taxon>
        <taxon>Cladocera</taxon>
        <taxon>Anomopoda</taxon>
        <taxon>Daphniidae</taxon>
        <taxon>Daphnia</taxon>
    </lineage>
</organism>
<dbReference type="EMBL" id="GL732559">
    <property type="protein sequence ID" value="EFX77987.1"/>
    <property type="molecule type" value="Genomic_DNA"/>
</dbReference>
<dbReference type="Proteomes" id="UP000000305">
    <property type="component" value="Unassembled WGS sequence"/>
</dbReference>
<protein>
    <submittedName>
        <fullName evidence="1">Uncharacterized protein</fullName>
    </submittedName>
</protein>
<reference evidence="1 2" key="1">
    <citation type="journal article" date="2011" name="Science">
        <title>The ecoresponsive genome of Daphnia pulex.</title>
        <authorList>
            <person name="Colbourne J.K."/>
            <person name="Pfrender M.E."/>
            <person name="Gilbert D."/>
            <person name="Thomas W.K."/>
            <person name="Tucker A."/>
            <person name="Oakley T.H."/>
            <person name="Tokishita S."/>
            <person name="Aerts A."/>
            <person name="Arnold G.J."/>
            <person name="Basu M.K."/>
            <person name="Bauer D.J."/>
            <person name="Caceres C.E."/>
            <person name="Carmel L."/>
            <person name="Casola C."/>
            <person name="Choi J.H."/>
            <person name="Detter J.C."/>
            <person name="Dong Q."/>
            <person name="Dusheyko S."/>
            <person name="Eads B.D."/>
            <person name="Frohlich T."/>
            <person name="Geiler-Samerotte K.A."/>
            <person name="Gerlach D."/>
            <person name="Hatcher P."/>
            <person name="Jogdeo S."/>
            <person name="Krijgsveld J."/>
            <person name="Kriventseva E.V."/>
            <person name="Kultz D."/>
            <person name="Laforsch C."/>
            <person name="Lindquist E."/>
            <person name="Lopez J."/>
            <person name="Manak J.R."/>
            <person name="Muller J."/>
            <person name="Pangilinan J."/>
            <person name="Patwardhan R.P."/>
            <person name="Pitluck S."/>
            <person name="Pritham E.J."/>
            <person name="Rechtsteiner A."/>
            <person name="Rho M."/>
            <person name="Rogozin I.B."/>
            <person name="Sakarya O."/>
            <person name="Salamov A."/>
            <person name="Schaack S."/>
            <person name="Shapiro H."/>
            <person name="Shiga Y."/>
            <person name="Skalitzky C."/>
            <person name="Smith Z."/>
            <person name="Souvorov A."/>
            <person name="Sung W."/>
            <person name="Tang Z."/>
            <person name="Tsuchiya D."/>
            <person name="Tu H."/>
            <person name="Vos H."/>
            <person name="Wang M."/>
            <person name="Wolf Y.I."/>
            <person name="Yamagata H."/>
            <person name="Yamada T."/>
            <person name="Ye Y."/>
            <person name="Shaw J.R."/>
            <person name="Andrews J."/>
            <person name="Crease T.J."/>
            <person name="Tang H."/>
            <person name="Lucas S.M."/>
            <person name="Robertson H.M."/>
            <person name="Bork P."/>
            <person name="Koonin E.V."/>
            <person name="Zdobnov E.M."/>
            <person name="Grigoriev I.V."/>
            <person name="Lynch M."/>
            <person name="Boore J.L."/>
        </authorList>
    </citation>
    <scope>NUCLEOTIDE SEQUENCE [LARGE SCALE GENOMIC DNA]</scope>
</reference>
<evidence type="ECO:0000313" key="2">
    <source>
        <dbReference type="Proteomes" id="UP000000305"/>
    </source>
</evidence>
<proteinExistence type="predicted"/>
<accession>E9GRC1</accession>
<dbReference type="AlphaFoldDB" id="E9GRC1"/>
<name>E9GRC1_DAPPU</name>
<sequence>MVAHKPLEDIWLVGLMKCEFTEGHRASFKELASVPARLSAGNFTVSAGVEFLVD</sequence>
<keyword evidence="2" id="KW-1185">Reference proteome</keyword>
<evidence type="ECO:0000313" key="1">
    <source>
        <dbReference type="EMBL" id="EFX77987.1"/>
    </source>
</evidence>
<dbReference type="KEGG" id="dpx:DAPPUDRAFT_246859"/>